<dbReference type="NCBIfam" id="NF008750">
    <property type="entry name" value="PRK11784.1-2"/>
    <property type="match status" value="1"/>
</dbReference>
<protein>
    <submittedName>
        <fullName evidence="3">tRNA 2-selenouridine synthase</fullName>
    </submittedName>
</protein>
<sequence length="360" mass="39175">MTAQLSRVTEFLDHPYDEVIDVRSPAEFAEDRIPGAINLPVLSNEERARVGTIYKQVAPFEARKIGAALVAANAARHIEGPLADRPYRWRPLVHCWRGGQRSGSFASILSQIGWRAEVLEGGYKAWRRAVTEMLYDTPLPHRLVLLDGYTGTAKTALLPLLEARGVQVVDLEGLARHRGSLLGAMAGGQPAQKGFESALAAAFARLDPARPVLVEAESSKVGDLILPPSVWAQMGEAPRIEIRAPIEARAKFLASAYADVSADRARLAALLDQLRRIRGHEVVERWQGLLSEGRHVALAEALMVDHYDPSYSRSRAAHDRPLLAAVEAETLDAPGLERAADAVVQALDHLPASGRAQGET</sequence>
<evidence type="ECO:0000259" key="2">
    <source>
        <dbReference type="PROSITE" id="PS50206"/>
    </source>
</evidence>
<feature type="domain" description="Rhodanese" evidence="2">
    <location>
        <begin position="19"/>
        <end position="135"/>
    </location>
</feature>
<dbReference type="PROSITE" id="PS50206">
    <property type="entry name" value="RHODANESE_3"/>
    <property type="match status" value="1"/>
</dbReference>
<reference evidence="3 4" key="1">
    <citation type="submission" date="2018-06" db="EMBL/GenBank/DDBJ databases">
        <title>Genomic Encyclopedia of Type Strains, Phase III (KMG-III): the genomes of soil and plant-associated and newly described type strains.</title>
        <authorList>
            <person name="Whitman W."/>
        </authorList>
    </citation>
    <scope>NUCLEOTIDE SEQUENCE [LARGE SCALE GENOMIC DNA]</scope>
    <source>
        <strain evidence="3 4">CECT 9025</strain>
    </source>
</reference>
<dbReference type="InterPro" id="IPR001763">
    <property type="entry name" value="Rhodanese-like_dom"/>
</dbReference>
<dbReference type="PANTHER" id="PTHR30401:SF0">
    <property type="entry name" value="TRNA 2-SELENOURIDINE SYNTHASE"/>
    <property type="match status" value="1"/>
</dbReference>
<dbReference type="Gene3D" id="3.40.250.10">
    <property type="entry name" value="Rhodanese-like domain"/>
    <property type="match status" value="1"/>
</dbReference>
<keyword evidence="4" id="KW-1185">Reference proteome</keyword>
<dbReference type="RefSeq" id="WP_110813413.1">
    <property type="nucleotide sequence ID" value="NZ_QJTE01000002.1"/>
</dbReference>
<dbReference type="NCBIfam" id="TIGR03167">
    <property type="entry name" value="tRNA_sel_U_synt"/>
    <property type="match status" value="1"/>
</dbReference>
<name>A0A318SVF6_9RHOB</name>
<dbReference type="PROSITE" id="PS00383">
    <property type="entry name" value="TYR_PHOSPHATASE_1"/>
    <property type="match status" value="1"/>
</dbReference>
<accession>A0A318SVF6</accession>
<dbReference type="OrthoDB" id="9808735at2"/>
<dbReference type="SUPFAM" id="SSF52821">
    <property type="entry name" value="Rhodanese/Cell cycle control phosphatase"/>
    <property type="match status" value="1"/>
</dbReference>
<dbReference type="Pfam" id="PF26341">
    <property type="entry name" value="AAA_SelU"/>
    <property type="match status" value="1"/>
</dbReference>
<keyword evidence="1" id="KW-0711">Selenium</keyword>
<dbReference type="Pfam" id="PF00581">
    <property type="entry name" value="Rhodanese"/>
    <property type="match status" value="1"/>
</dbReference>
<dbReference type="InterPro" id="IPR017582">
    <property type="entry name" value="SelU"/>
</dbReference>
<comment type="caution">
    <text evidence="3">The sequence shown here is derived from an EMBL/GenBank/DDBJ whole genome shotgun (WGS) entry which is preliminary data.</text>
</comment>
<dbReference type="InterPro" id="IPR058840">
    <property type="entry name" value="AAA_SelU"/>
</dbReference>
<dbReference type="NCBIfam" id="NF008752">
    <property type="entry name" value="PRK11784.1-4"/>
    <property type="match status" value="1"/>
</dbReference>
<evidence type="ECO:0000313" key="4">
    <source>
        <dbReference type="Proteomes" id="UP000248311"/>
    </source>
</evidence>
<dbReference type="GO" id="GO:0043828">
    <property type="term" value="F:tRNA 2-selenouridine synthase activity"/>
    <property type="evidence" value="ECO:0007669"/>
    <property type="project" value="InterPro"/>
</dbReference>
<evidence type="ECO:0000256" key="1">
    <source>
        <dbReference type="ARBA" id="ARBA00023266"/>
    </source>
</evidence>
<dbReference type="PANTHER" id="PTHR30401">
    <property type="entry name" value="TRNA 2-SELENOURIDINE SYNTHASE"/>
    <property type="match status" value="1"/>
</dbReference>
<proteinExistence type="predicted"/>
<dbReference type="InterPro" id="IPR036873">
    <property type="entry name" value="Rhodanese-like_dom_sf"/>
</dbReference>
<dbReference type="SMART" id="SM00450">
    <property type="entry name" value="RHOD"/>
    <property type="match status" value="1"/>
</dbReference>
<dbReference type="Proteomes" id="UP000248311">
    <property type="component" value="Unassembled WGS sequence"/>
</dbReference>
<dbReference type="EMBL" id="QJTE01000002">
    <property type="protein sequence ID" value="PYE84306.1"/>
    <property type="molecule type" value="Genomic_DNA"/>
</dbReference>
<organism evidence="3 4">
    <name type="scientific">Pseudoroseicyclus aestuarii</name>
    <dbReference type="NCBI Taxonomy" id="1795041"/>
    <lineage>
        <taxon>Bacteria</taxon>
        <taxon>Pseudomonadati</taxon>
        <taxon>Pseudomonadota</taxon>
        <taxon>Alphaproteobacteria</taxon>
        <taxon>Rhodobacterales</taxon>
        <taxon>Paracoccaceae</taxon>
        <taxon>Pseudoroseicyclus</taxon>
    </lineage>
</organism>
<dbReference type="GO" id="GO:0002098">
    <property type="term" value="P:tRNA wobble uridine modification"/>
    <property type="evidence" value="ECO:0007669"/>
    <property type="project" value="InterPro"/>
</dbReference>
<dbReference type="AlphaFoldDB" id="A0A318SVF6"/>
<dbReference type="InterPro" id="IPR016130">
    <property type="entry name" value="Tyr_Pase_AS"/>
</dbReference>
<gene>
    <name evidence="3" type="ORF">DFP88_102102</name>
</gene>
<evidence type="ECO:0000313" key="3">
    <source>
        <dbReference type="EMBL" id="PYE84306.1"/>
    </source>
</evidence>